<organism evidence="1 2">
    <name type="scientific">Aquimarina brevivitae</name>
    <dbReference type="NCBI Taxonomy" id="323412"/>
    <lineage>
        <taxon>Bacteria</taxon>
        <taxon>Pseudomonadati</taxon>
        <taxon>Bacteroidota</taxon>
        <taxon>Flavobacteriia</taxon>
        <taxon>Flavobacteriales</taxon>
        <taxon>Flavobacteriaceae</taxon>
        <taxon>Aquimarina</taxon>
    </lineage>
</organism>
<reference evidence="1 2" key="1">
    <citation type="submission" date="2019-02" db="EMBL/GenBank/DDBJ databases">
        <title>Genomic Encyclopedia of Type Strains, Phase IV (KMG-IV): sequencing the most valuable type-strain genomes for metagenomic binning, comparative biology and taxonomic classification.</title>
        <authorList>
            <person name="Goeker M."/>
        </authorList>
    </citation>
    <scope>NUCLEOTIDE SEQUENCE [LARGE SCALE GENOMIC DNA]</scope>
    <source>
        <strain evidence="1 2">DSM 17196</strain>
    </source>
</reference>
<dbReference type="InterPro" id="IPR016024">
    <property type="entry name" value="ARM-type_fold"/>
</dbReference>
<gene>
    <name evidence="1" type="ORF">EV197_1479</name>
</gene>
<comment type="caution">
    <text evidence="1">The sequence shown here is derived from an EMBL/GenBank/DDBJ whole genome shotgun (WGS) entry which is preliminary data.</text>
</comment>
<dbReference type="RefSeq" id="WP_130286030.1">
    <property type="nucleotide sequence ID" value="NZ_SGXE01000001.1"/>
</dbReference>
<dbReference type="EMBL" id="SGXE01000001">
    <property type="protein sequence ID" value="RZT00243.1"/>
    <property type="molecule type" value="Genomic_DNA"/>
</dbReference>
<accession>A0A4Q7PMJ9</accession>
<dbReference type="Proteomes" id="UP000292262">
    <property type="component" value="Unassembled WGS sequence"/>
</dbReference>
<dbReference type="InterPro" id="IPR011989">
    <property type="entry name" value="ARM-like"/>
</dbReference>
<name>A0A4Q7PMJ9_9FLAO</name>
<keyword evidence="2" id="KW-1185">Reference proteome</keyword>
<sequence length="133" mass="15742">MINSAEEFKRLRESESKSEYQRAFTEKASIEICYDILKKYPDLAFWVAQNKTIPIEILYILAEHKNAKVRCMVARKRKIDDFILDKLREDPDEAVRYVLICNTNLSNEKKKLIKTSDSVWLEKQLKEIVENTL</sequence>
<dbReference type="AlphaFoldDB" id="A0A4Q7PMJ9"/>
<protein>
    <recommendedName>
        <fullName evidence="3">Leucine rich repeat (LRR) protein</fullName>
    </recommendedName>
</protein>
<evidence type="ECO:0000313" key="1">
    <source>
        <dbReference type="EMBL" id="RZT00243.1"/>
    </source>
</evidence>
<dbReference type="SUPFAM" id="SSF48371">
    <property type="entry name" value="ARM repeat"/>
    <property type="match status" value="1"/>
</dbReference>
<dbReference type="Gene3D" id="1.25.10.10">
    <property type="entry name" value="Leucine-rich Repeat Variant"/>
    <property type="match status" value="1"/>
</dbReference>
<evidence type="ECO:0008006" key="3">
    <source>
        <dbReference type="Google" id="ProtNLM"/>
    </source>
</evidence>
<proteinExistence type="predicted"/>
<dbReference type="OrthoDB" id="1495210at2"/>
<evidence type="ECO:0000313" key="2">
    <source>
        <dbReference type="Proteomes" id="UP000292262"/>
    </source>
</evidence>